<comment type="caution">
    <text evidence="5">The sequence shown here is derived from an EMBL/GenBank/DDBJ whole genome shotgun (WGS) entry which is preliminary data.</text>
</comment>
<dbReference type="PROSITE" id="PS51755">
    <property type="entry name" value="OMPR_PHOB"/>
    <property type="match status" value="1"/>
</dbReference>
<dbReference type="GO" id="GO:0006355">
    <property type="term" value="P:regulation of DNA-templated transcription"/>
    <property type="evidence" value="ECO:0007669"/>
    <property type="project" value="InterPro"/>
</dbReference>
<evidence type="ECO:0000256" key="2">
    <source>
        <dbReference type="PROSITE-ProRule" id="PRU01091"/>
    </source>
</evidence>
<dbReference type="InterPro" id="IPR011990">
    <property type="entry name" value="TPR-like_helical_dom_sf"/>
</dbReference>
<dbReference type="CDD" id="cd00383">
    <property type="entry name" value="trans_reg_C"/>
    <property type="match status" value="1"/>
</dbReference>
<accession>A0A6N8ITR5</accession>
<reference evidence="5 6" key="1">
    <citation type="submission" date="2019-12" db="EMBL/GenBank/DDBJ databases">
        <authorList>
            <person name="Huq M.A."/>
        </authorList>
    </citation>
    <scope>NUCLEOTIDE SEQUENCE [LARGE SCALE GENOMIC DNA]</scope>
    <source>
        <strain evidence="5 6">MAH-25</strain>
    </source>
</reference>
<dbReference type="InterPro" id="IPR016032">
    <property type="entry name" value="Sig_transdc_resp-reg_C-effctor"/>
</dbReference>
<sequence>MLRTLKAQGGCHNWPASSPGSASMDEPASRAPAAASRDGRIALGRHVLDLRAEVLLDAESGAPVALRPQVWAVLRHLARNAGHLVTKEDLLDTAWPGMVVSESSVAQAVFEARVALGDADHRVVRTVPRRGYLLVAGPGPLAVASPAAAATGSDDPPFALSVAVLPFDDPFGEPAGRQLARGLAQELIAALARNVGLRVVSHHSSFQFAGGATPLAQIGERLRCRYLVDGTVRRDCDTLQISMELIDSHSGEIVWSQRYSAGSADALAQRDSMVELIAGTVLSRVIHTRDRQSLARPPRSMDAYTLTLRSIALRREASVQSFREARGLLEQALAIDPDYGPAWSALGFLNALDIALAMTGEWDLQRIGEAAAQAERAISLGFEEAIAQVALSFVRRVERRFEESLRAGELAVRAGPNDVNAWHILALAQYCVGRAAEALCSAERAIALNPIPSGWTLANWAGPLWAVRRHEDAIRVASEALVKLPTLWTCIIPRMYALAESGRVAEARADAGRLLARPQRSTTATLADTVADEAVELRARIISAARAAGIPD</sequence>
<keyword evidence="6" id="KW-1185">Reference proteome</keyword>
<name>A0A6N8ITR5_9BURK</name>
<evidence type="ECO:0000256" key="3">
    <source>
        <dbReference type="SAM" id="MobiDB-lite"/>
    </source>
</evidence>
<evidence type="ECO:0000313" key="5">
    <source>
        <dbReference type="EMBL" id="MVQ30102.1"/>
    </source>
</evidence>
<dbReference type="SMART" id="SM00862">
    <property type="entry name" value="Trans_reg_C"/>
    <property type="match status" value="1"/>
</dbReference>
<dbReference type="SUPFAM" id="SSF48452">
    <property type="entry name" value="TPR-like"/>
    <property type="match status" value="1"/>
</dbReference>
<dbReference type="EMBL" id="WSEL01000003">
    <property type="protein sequence ID" value="MVQ30102.1"/>
    <property type="molecule type" value="Genomic_DNA"/>
</dbReference>
<evidence type="ECO:0000259" key="4">
    <source>
        <dbReference type="PROSITE" id="PS51755"/>
    </source>
</evidence>
<proteinExistence type="predicted"/>
<evidence type="ECO:0000256" key="1">
    <source>
        <dbReference type="ARBA" id="ARBA00023125"/>
    </source>
</evidence>
<dbReference type="AlphaFoldDB" id="A0A6N8ITR5"/>
<protein>
    <recommendedName>
        <fullName evidence="4">OmpR/PhoB-type domain-containing protein</fullName>
    </recommendedName>
</protein>
<dbReference type="InterPro" id="IPR036388">
    <property type="entry name" value="WH-like_DNA-bd_sf"/>
</dbReference>
<organism evidence="5 6">
    <name type="scientific">Ramlibacter pinisoli</name>
    <dbReference type="NCBI Taxonomy" id="2682844"/>
    <lineage>
        <taxon>Bacteria</taxon>
        <taxon>Pseudomonadati</taxon>
        <taxon>Pseudomonadota</taxon>
        <taxon>Betaproteobacteria</taxon>
        <taxon>Burkholderiales</taxon>
        <taxon>Comamonadaceae</taxon>
        <taxon>Ramlibacter</taxon>
    </lineage>
</organism>
<dbReference type="GO" id="GO:0003677">
    <property type="term" value="F:DNA binding"/>
    <property type="evidence" value="ECO:0007669"/>
    <property type="project" value="UniProtKB-UniRule"/>
</dbReference>
<dbReference type="Gene3D" id="3.40.50.10070">
    <property type="entry name" value="TolB, N-terminal domain"/>
    <property type="match status" value="1"/>
</dbReference>
<keyword evidence="1 2" id="KW-0238">DNA-binding</keyword>
<dbReference type="SUPFAM" id="SSF46894">
    <property type="entry name" value="C-terminal effector domain of the bipartite response regulators"/>
    <property type="match status" value="1"/>
</dbReference>
<dbReference type="InterPro" id="IPR001867">
    <property type="entry name" value="OmpR/PhoB-type_DNA-bd"/>
</dbReference>
<evidence type="ECO:0000313" key="6">
    <source>
        <dbReference type="Proteomes" id="UP000469385"/>
    </source>
</evidence>
<dbReference type="Gene3D" id="1.25.40.10">
    <property type="entry name" value="Tetratricopeptide repeat domain"/>
    <property type="match status" value="1"/>
</dbReference>
<gene>
    <name evidence="5" type="ORF">GON04_11625</name>
</gene>
<dbReference type="Pfam" id="PF00486">
    <property type="entry name" value="Trans_reg_C"/>
    <property type="match status" value="1"/>
</dbReference>
<dbReference type="GO" id="GO:0000160">
    <property type="term" value="P:phosphorelay signal transduction system"/>
    <property type="evidence" value="ECO:0007669"/>
    <property type="project" value="InterPro"/>
</dbReference>
<dbReference type="Gene3D" id="1.10.10.10">
    <property type="entry name" value="Winged helix-like DNA-binding domain superfamily/Winged helix DNA-binding domain"/>
    <property type="match status" value="1"/>
</dbReference>
<feature type="domain" description="OmpR/PhoB-type" evidence="4">
    <location>
        <begin position="38"/>
        <end position="136"/>
    </location>
</feature>
<feature type="region of interest" description="Disordered" evidence="3">
    <location>
        <begin position="1"/>
        <end position="36"/>
    </location>
</feature>
<dbReference type="Proteomes" id="UP000469385">
    <property type="component" value="Unassembled WGS sequence"/>
</dbReference>
<feature type="DNA-binding region" description="OmpR/PhoB-type" evidence="2">
    <location>
        <begin position="38"/>
        <end position="136"/>
    </location>
</feature>